<dbReference type="Proteomes" id="UP000663840">
    <property type="component" value="Unassembled WGS sequence"/>
</dbReference>
<sequence length="96" mass="10812">MMAKRWIMGTTPILRVAKIEFDDAKVTRVTLQECLKSSAYMLVYVKRHLSYRAGADEMFLPVDGELLPNIDMSESMLMELSAAAQDEELLQLLGDG</sequence>
<reference evidence="1" key="1">
    <citation type="submission" date="2021-01" db="EMBL/GenBank/DDBJ databases">
        <authorList>
            <person name="Kaushik A."/>
        </authorList>
    </citation>
    <scope>NUCLEOTIDE SEQUENCE</scope>
    <source>
        <strain evidence="1">AG1-1A</strain>
    </source>
</reference>
<evidence type="ECO:0000313" key="1">
    <source>
        <dbReference type="EMBL" id="CAE6401355.1"/>
    </source>
</evidence>
<dbReference type="SUPFAM" id="SSF54001">
    <property type="entry name" value="Cysteine proteinases"/>
    <property type="match status" value="1"/>
</dbReference>
<proteinExistence type="predicted"/>
<comment type="caution">
    <text evidence="1">The sequence shown here is derived from an EMBL/GenBank/DDBJ whole genome shotgun (WGS) entry which is preliminary data.</text>
</comment>
<dbReference type="Gene3D" id="3.90.70.10">
    <property type="entry name" value="Cysteine proteinases"/>
    <property type="match status" value="1"/>
</dbReference>
<gene>
    <name evidence="1" type="ORF">RDB_LOCUS36855</name>
</gene>
<accession>A0A8H3A3P7</accession>
<evidence type="ECO:0000313" key="2">
    <source>
        <dbReference type="Proteomes" id="UP000663840"/>
    </source>
</evidence>
<dbReference type="EMBL" id="CAJMWR010000779">
    <property type="protein sequence ID" value="CAE6401355.1"/>
    <property type="molecule type" value="Genomic_DNA"/>
</dbReference>
<organism evidence="1 2">
    <name type="scientific">Rhizoctonia solani</name>
    <dbReference type="NCBI Taxonomy" id="456999"/>
    <lineage>
        <taxon>Eukaryota</taxon>
        <taxon>Fungi</taxon>
        <taxon>Dikarya</taxon>
        <taxon>Basidiomycota</taxon>
        <taxon>Agaricomycotina</taxon>
        <taxon>Agaricomycetes</taxon>
        <taxon>Cantharellales</taxon>
        <taxon>Ceratobasidiaceae</taxon>
        <taxon>Rhizoctonia</taxon>
    </lineage>
</organism>
<protein>
    <submittedName>
        <fullName evidence="1">Uncharacterized protein</fullName>
    </submittedName>
</protein>
<dbReference type="InterPro" id="IPR038765">
    <property type="entry name" value="Papain-like_cys_pep_sf"/>
</dbReference>
<dbReference type="AlphaFoldDB" id="A0A8H3A3P7"/>
<name>A0A8H3A3P7_9AGAM</name>